<dbReference type="PROSITE" id="PS51257">
    <property type="entry name" value="PROKAR_LIPOPROTEIN"/>
    <property type="match status" value="1"/>
</dbReference>
<dbReference type="PANTHER" id="PTHR39201:SF1">
    <property type="entry name" value="FLAVODOXIN-LIKE DOMAIN-CONTAINING PROTEIN"/>
    <property type="match status" value="1"/>
</dbReference>
<evidence type="ECO:0000256" key="3">
    <source>
        <dbReference type="SAM" id="SignalP"/>
    </source>
</evidence>
<dbReference type="EMBL" id="DXEV01000217">
    <property type="protein sequence ID" value="HIX57966.1"/>
    <property type="molecule type" value="Genomic_DNA"/>
</dbReference>
<name>A0A9D1WEY4_9GAMM</name>
<evidence type="ECO:0000313" key="5">
    <source>
        <dbReference type="EMBL" id="HIX57966.1"/>
    </source>
</evidence>
<feature type="chain" id="PRO_5038646765" evidence="3">
    <location>
        <begin position="23"/>
        <end position="189"/>
    </location>
</feature>
<feature type="domain" description="Flavodoxin-like" evidence="4">
    <location>
        <begin position="33"/>
        <end position="189"/>
    </location>
</feature>
<proteinExistence type="predicted"/>
<dbReference type="InterPro" id="IPR029039">
    <property type="entry name" value="Flavoprotein-like_sf"/>
</dbReference>
<dbReference type="Proteomes" id="UP000886829">
    <property type="component" value="Unassembled WGS sequence"/>
</dbReference>
<reference evidence="5" key="1">
    <citation type="journal article" date="2021" name="PeerJ">
        <title>Extensive microbial diversity within the chicken gut microbiome revealed by metagenomics and culture.</title>
        <authorList>
            <person name="Gilroy R."/>
            <person name="Ravi A."/>
            <person name="Getino M."/>
            <person name="Pursley I."/>
            <person name="Horton D.L."/>
            <person name="Alikhan N.F."/>
            <person name="Baker D."/>
            <person name="Gharbi K."/>
            <person name="Hall N."/>
            <person name="Watson M."/>
            <person name="Adriaenssens E.M."/>
            <person name="Foster-Nyarko E."/>
            <person name="Jarju S."/>
            <person name="Secka A."/>
            <person name="Antonio M."/>
            <person name="Oren A."/>
            <person name="Chaudhuri R.R."/>
            <person name="La Ragione R."/>
            <person name="Hildebrand F."/>
            <person name="Pallen M.J."/>
        </authorList>
    </citation>
    <scope>NUCLEOTIDE SEQUENCE</scope>
    <source>
        <strain evidence="5">USASDec5-558</strain>
    </source>
</reference>
<evidence type="ECO:0000256" key="2">
    <source>
        <dbReference type="ARBA" id="ARBA00022643"/>
    </source>
</evidence>
<keyword evidence="3" id="KW-0732">Signal</keyword>
<dbReference type="Gene3D" id="3.40.50.360">
    <property type="match status" value="1"/>
</dbReference>
<dbReference type="GO" id="GO:0010181">
    <property type="term" value="F:FMN binding"/>
    <property type="evidence" value="ECO:0007669"/>
    <property type="project" value="InterPro"/>
</dbReference>
<feature type="signal peptide" evidence="3">
    <location>
        <begin position="1"/>
        <end position="22"/>
    </location>
</feature>
<keyword evidence="2" id="KW-0288">FMN</keyword>
<gene>
    <name evidence="5" type="ORF">H9850_10930</name>
</gene>
<dbReference type="Pfam" id="PF12682">
    <property type="entry name" value="Flavodoxin_4"/>
    <property type="match status" value="1"/>
</dbReference>
<dbReference type="InterPro" id="IPR008254">
    <property type="entry name" value="Flavodoxin/NO_synth"/>
</dbReference>
<dbReference type="PROSITE" id="PS50902">
    <property type="entry name" value="FLAVODOXIN_LIKE"/>
    <property type="match status" value="1"/>
</dbReference>
<reference evidence="5" key="2">
    <citation type="submission" date="2021-04" db="EMBL/GenBank/DDBJ databases">
        <authorList>
            <person name="Gilroy R."/>
        </authorList>
    </citation>
    <scope>NUCLEOTIDE SEQUENCE</scope>
    <source>
        <strain evidence="5">USASDec5-558</strain>
    </source>
</reference>
<dbReference type="AlphaFoldDB" id="A0A9D1WEY4"/>
<evidence type="ECO:0000256" key="1">
    <source>
        <dbReference type="ARBA" id="ARBA00022630"/>
    </source>
</evidence>
<dbReference type="SUPFAM" id="SSF52218">
    <property type="entry name" value="Flavoproteins"/>
    <property type="match status" value="1"/>
</dbReference>
<sequence>MLRRMLGALGVLFTVACSSSFAVSVASAVENSILVAYFSGTGTTERVAKMLSEQLGADLYRINAKDPFTAEDLSYDPDSRANQEKQHLDLRPEIADQVSNMEQYDTVLIGYPIWSERAPRIIATFLDSYDFADKTLIPFCTAYTSGIENSEQELRELYPQLKWVHGQKFSRTTTPEEVGAWLQQLQLKP</sequence>
<protein>
    <submittedName>
        <fullName evidence="5">NAD(P)H-dependent oxidoreductase</fullName>
    </submittedName>
</protein>
<keyword evidence="1" id="KW-0285">Flavoprotein</keyword>
<dbReference type="PANTHER" id="PTHR39201">
    <property type="entry name" value="EXPORTED PROTEIN-RELATED"/>
    <property type="match status" value="1"/>
</dbReference>
<evidence type="ECO:0000313" key="6">
    <source>
        <dbReference type="Proteomes" id="UP000886829"/>
    </source>
</evidence>
<organism evidence="5 6">
    <name type="scientific">Candidatus Anaerobiospirillum pullistercoris</name>
    <dbReference type="NCBI Taxonomy" id="2838452"/>
    <lineage>
        <taxon>Bacteria</taxon>
        <taxon>Pseudomonadati</taxon>
        <taxon>Pseudomonadota</taxon>
        <taxon>Gammaproteobacteria</taxon>
        <taxon>Aeromonadales</taxon>
        <taxon>Succinivibrionaceae</taxon>
        <taxon>Anaerobiospirillum</taxon>
    </lineage>
</organism>
<evidence type="ECO:0000259" key="4">
    <source>
        <dbReference type="PROSITE" id="PS50902"/>
    </source>
</evidence>
<comment type="caution">
    <text evidence="5">The sequence shown here is derived from an EMBL/GenBank/DDBJ whole genome shotgun (WGS) entry which is preliminary data.</text>
</comment>
<accession>A0A9D1WEY4</accession>